<dbReference type="GO" id="GO:0005634">
    <property type="term" value="C:nucleus"/>
    <property type="evidence" value="ECO:0007669"/>
    <property type="project" value="TreeGrafter"/>
</dbReference>
<proteinExistence type="inferred from homology"/>
<dbReference type="GO" id="GO:0006264">
    <property type="term" value="P:mitochondrial DNA replication"/>
    <property type="evidence" value="ECO:0007669"/>
    <property type="project" value="TreeGrafter"/>
</dbReference>
<feature type="region of interest" description="Disordered" evidence="8">
    <location>
        <begin position="1"/>
        <end position="44"/>
    </location>
</feature>
<evidence type="ECO:0000313" key="9">
    <source>
        <dbReference type="EMBL" id="GMT24113.1"/>
    </source>
</evidence>
<dbReference type="Proteomes" id="UP001432322">
    <property type="component" value="Unassembled WGS sequence"/>
</dbReference>
<dbReference type="PANTHER" id="PTHR31399">
    <property type="entry name" value="DNA-DIRECTED PRIMASE / POLYMERASE PROTEIN"/>
    <property type="match status" value="1"/>
</dbReference>
<comment type="caution">
    <text evidence="9">The sequence shown here is derived from an EMBL/GenBank/DDBJ whole genome shotgun (WGS) entry which is preliminary data.</text>
</comment>
<dbReference type="EMBL" id="BTSY01000004">
    <property type="protein sequence ID" value="GMT24113.1"/>
    <property type="molecule type" value="Genomic_DNA"/>
</dbReference>
<dbReference type="GO" id="GO:0009411">
    <property type="term" value="P:response to UV"/>
    <property type="evidence" value="ECO:0007669"/>
    <property type="project" value="TreeGrafter"/>
</dbReference>
<dbReference type="GO" id="GO:0005759">
    <property type="term" value="C:mitochondrial matrix"/>
    <property type="evidence" value="ECO:0007669"/>
    <property type="project" value="TreeGrafter"/>
</dbReference>
<evidence type="ECO:0000256" key="2">
    <source>
        <dbReference type="ARBA" id="ARBA00012417"/>
    </source>
</evidence>
<dbReference type="EC" id="2.7.7.102" evidence="6"/>
<reference evidence="9" key="1">
    <citation type="submission" date="2023-10" db="EMBL/GenBank/DDBJ databases">
        <title>Genome assembly of Pristionchus species.</title>
        <authorList>
            <person name="Yoshida K."/>
            <person name="Sommer R.J."/>
        </authorList>
    </citation>
    <scope>NUCLEOTIDE SEQUENCE</scope>
    <source>
        <strain evidence="9">RS5133</strain>
    </source>
</reference>
<dbReference type="GO" id="GO:0031297">
    <property type="term" value="P:replication fork processing"/>
    <property type="evidence" value="ECO:0007669"/>
    <property type="project" value="TreeGrafter"/>
</dbReference>
<keyword evidence="3" id="KW-0808">Transferase</keyword>
<sequence>MWKNLSDGLEDEFQRGTTPARNRETSEPPINRMRREEEEKEEEESLRWYSRQREAMESVNRLGGMTRIFTQEDKERGNGARRYLVTTVDRFWREYCNWKLKHHYELISEHERCRLYFDLEFERETNEGVDEIRCLDHFIHCCILLLSEMFDITVDRTKFLLLDSSSPVKFSMHIIVHFPSGLLFPSSPSIRHFADRLRCRLLIDPPFKLKDSDGDEEIVIFDLSVYTRNRNFRLFLSSKLEKRIPFVRSLLCTFYPIDEFPSDQQIFLDSLCVPVDWRERKAIEEKREEEMRREERNKRRVDIREGADSSPFPLLDEFILSVLSKWRTNESIRKWTIEGDEQNPIAISYYPSVGRFCFNIGREHKSNGTYWRVDLDKASMVQRCFDIECRGICSNAFPIPLIVMKSIKKIVNKDEEKKEKSIEEEDQSKLSTFYDQWDTVFEC</sequence>
<evidence type="ECO:0000313" key="10">
    <source>
        <dbReference type="Proteomes" id="UP001432322"/>
    </source>
</evidence>
<comment type="catalytic activity">
    <reaction evidence="7">
        <text>DNA(n) + a 2'-deoxyribonucleoside 5'-triphosphate = DNA(n+1) + diphosphate</text>
        <dbReference type="Rhea" id="RHEA:22508"/>
        <dbReference type="Rhea" id="RHEA-COMP:17339"/>
        <dbReference type="Rhea" id="RHEA-COMP:17340"/>
        <dbReference type="ChEBI" id="CHEBI:33019"/>
        <dbReference type="ChEBI" id="CHEBI:61560"/>
        <dbReference type="ChEBI" id="CHEBI:173112"/>
        <dbReference type="EC" id="2.7.7.7"/>
    </reaction>
    <physiologicalReaction direction="left-to-right" evidence="7">
        <dbReference type="Rhea" id="RHEA:22509"/>
    </physiologicalReaction>
</comment>
<dbReference type="GO" id="GO:0003682">
    <property type="term" value="F:chromatin binding"/>
    <property type="evidence" value="ECO:0007669"/>
    <property type="project" value="TreeGrafter"/>
</dbReference>
<dbReference type="PANTHER" id="PTHR31399:SF0">
    <property type="entry name" value="DNA-DIRECTED PRIMASE_POLYMERASE PROTEIN"/>
    <property type="match status" value="1"/>
</dbReference>
<accession>A0AAV5W0B3</accession>
<evidence type="ECO:0000256" key="8">
    <source>
        <dbReference type="SAM" id="MobiDB-lite"/>
    </source>
</evidence>
<evidence type="ECO:0000256" key="4">
    <source>
        <dbReference type="ARBA" id="ARBA00026139"/>
    </source>
</evidence>
<keyword evidence="10" id="KW-1185">Reference proteome</keyword>
<evidence type="ECO:0000256" key="1">
    <source>
        <dbReference type="ARBA" id="ARBA00009762"/>
    </source>
</evidence>
<evidence type="ECO:0000256" key="5">
    <source>
        <dbReference type="ARBA" id="ARBA00044677"/>
    </source>
</evidence>
<keyword evidence="3" id="KW-0239">DNA-directed DNA polymerase</keyword>
<dbReference type="GO" id="GO:0003887">
    <property type="term" value="F:DNA-directed DNA polymerase activity"/>
    <property type="evidence" value="ECO:0007669"/>
    <property type="project" value="UniProtKB-KW"/>
</dbReference>
<evidence type="ECO:0000256" key="3">
    <source>
        <dbReference type="ARBA" id="ARBA00022932"/>
    </source>
</evidence>
<evidence type="ECO:0000256" key="7">
    <source>
        <dbReference type="ARBA" id="ARBA00047303"/>
    </source>
</evidence>
<gene>
    <name evidence="9" type="ORF">PFISCL1PPCAC_15410</name>
</gene>
<dbReference type="EC" id="2.7.7.7" evidence="2"/>
<comment type="similarity">
    <text evidence="1">Belongs to the eukaryotic-type primase small subunit family.</text>
</comment>
<dbReference type="GO" id="GO:0042276">
    <property type="term" value="P:error-prone translesion synthesis"/>
    <property type="evidence" value="ECO:0007669"/>
    <property type="project" value="InterPro"/>
</dbReference>
<keyword evidence="3" id="KW-0548">Nucleotidyltransferase</keyword>
<dbReference type="Pfam" id="PF03121">
    <property type="entry name" value="Herpes_UL52"/>
    <property type="match status" value="1"/>
</dbReference>
<organism evidence="9 10">
    <name type="scientific">Pristionchus fissidentatus</name>
    <dbReference type="NCBI Taxonomy" id="1538716"/>
    <lineage>
        <taxon>Eukaryota</taxon>
        <taxon>Metazoa</taxon>
        <taxon>Ecdysozoa</taxon>
        <taxon>Nematoda</taxon>
        <taxon>Chromadorea</taxon>
        <taxon>Rhabditida</taxon>
        <taxon>Rhabditina</taxon>
        <taxon>Diplogasteromorpha</taxon>
        <taxon>Diplogasteroidea</taxon>
        <taxon>Neodiplogasteridae</taxon>
        <taxon>Pristionchus</taxon>
    </lineage>
</organism>
<evidence type="ECO:0000256" key="6">
    <source>
        <dbReference type="ARBA" id="ARBA00044768"/>
    </source>
</evidence>
<protein>
    <recommendedName>
        <fullName evidence="4">DNA-directed primase/polymerase protein</fullName>
        <ecNumber evidence="6">2.7.7.102</ecNumber>
        <ecNumber evidence="2">2.7.7.7</ecNumber>
    </recommendedName>
</protein>
<name>A0AAV5W0B3_9BILA</name>
<dbReference type="InterPro" id="IPR044917">
    <property type="entry name" value="PRIMPOL"/>
</dbReference>
<dbReference type="AlphaFoldDB" id="A0AAV5W0B3"/>
<comment type="catalytic activity">
    <reaction evidence="5">
        <text>ssDNA + n NTP = ssDNA/pppN(pN)n-1 hybrid + (n-1) diphosphate.</text>
        <dbReference type="EC" id="2.7.7.102"/>
    </reaction>
</comment>